<dbReference type="Proteomes" id="UP001055072">
    <property type="component" value="Unassembled WGS sequence"/>
</dbReference>
<proteinExistence type="predicted"/>
<evidence type="ECO:0000313" key="2">
    <source>
        <dbReference type="Proteomes" id="UP001055072"/>
    </source>
</evidence>
<evidence type="ECO:0000313" key="1">
    <source>
        <dbReference type="EMBL" id="KAI0091803.1"/>
    </source>
</evidence>
<keyword evidence="2" id="KW-1185">Reference proteome</keyword>
<gene>
    <name evidence="1" type="ORF">BDY19DRAFT_904403</name>
</gene>
<name>A0ACB8UBW0_9APHY</name>
<protein>
    <submittedName>
        <fullName evidence="1">Uncharacterized protein</fullName>
    </submittedName>
</protein>
<sequence>MPSTTSYSQHNNADLMSVESRKAARDALVEIFWIYQKIESDEVDIAKAHGTPDNRIVSARQGGGYYLLHVMFFPRDTRDTVPTCGVPGDVWIAEPQIYVRTSVEWTVATVEASNTTKHPFLDRHLALHPLHFSLQWSIKSTTRQHRGKWKQDNIEQNSHPGVRELVQRTDLKAIIATRYQALSSEQISHYLSIILPCFLDNQEMDRPVDTSHSLSATTFTQPISPEDVILNPQIEDDQELSLDQDPTQTETSETRDQISQLTTVSVTATDCFMVRHSAQATYNCFSQDTYAGKVDADPVIRQYRFFNEAIIGATPKLNTAGVSKELLEADEKLVEWMSTGQDATASSCVNGEQKLPIVQVFDYSTHLSLPEKMTLSEKIHNVLASGRAVALVPTTPDPELEWLAENIGYLLTGTSGDCSTVVNWQSTHKRHIEHQKHRNPKEKSYWIDLCQKGTMEEFLAVVKAQDEPVNCLDAPQAAGYAPDIINLIANNCHAWNATNSIGYASVLPSTTKTHVKVKKTKTVVEEEKAKKGKDTVNDLSELSDLSPLTSDEEFEGKKGGTRCKEQEHGKSKDSKNSSEFQYLGVRGEGAIMVERDVDRMRRWMLLGSSQFYTYPHHDAAGLVTWTCLLNGLKIWSYILPKEQPKNMEHASKIYTEIIQSLHHIGIDTENRLPAIATAHNLFLAPSTLLIQPPGLIHQVLTVKNSVTREGHLLTWNTMHLTEWTRKLSHNCFRVGTNDLHPGVQRTLGRMMIAISFKGPTKRDYESNDKSKIPGYLKQPSRNAKTSQKETWNEHVEAVNIAKFILH</sequence>
<comment type="caution">
    <text evidence="1">The sequence shown here is derived from an EMBL/GenBank/DDBJ whole genome shotgun (WGS) entry which is preliminary data.</text>
</comment>
<reference evidence="1" key="1">
    <citation type="journal article" date="2021" name="Environ. Microbiol.">
        <title>Gene family expansions and transcriptome signatures uncover fungal adaptations to wood decay.</title>
        <authorList>
            <person name="Hage H."/>
            <person name="Miyauchi S."/>
            <person name="Viragh M."/>
            <person name="Drula E."/>
            <person name="Min B."/>
            <person name="Chaduli D."/>
            <person name="Navarro D."/>
            <person name="Favel A."/>
            <person name="Norest M."/>
            <person name="Lesage-Meessen L."/>
            <person name="Balint B."/>
            <person name="Merenyi Z."/>
            <person name="de Eugenio L."/>
            <person name="Morin E."/>
            <person name="Martinez A.T."/>
            <person name="Baldrian P."/>
            <person name="Stursova M."/>
            <person name="Martinez M.J."/>
            <person name="Novotny C."/>
            <person name="Magnuson J.K."/>
            <person name="Spatafora J.W."/>
            <person name="Maurice S."/>
            <person name="Pangilinan J."/>
            <person name="Andreopoulos W."/>
            <person name="LaButti K."/>
            <person name="Hundley H."/>
            <person name="Na H."/>
            <person name="Kuo A."/>
            <person name="Barry K."/>
            <person name="Lipzen A."/>
            <person name="Henrissat B."/>
            <person name="Riley R."/>
            <person name="Ahrendt S."/>
            <person name="Nagy L.G."/>
            <person name="Grigoriev I.V."/>
            <person name="Martin F."/>
            <person name="Rosso M.N."/>
        </authorList>
    </citation>
    <scope>NUCLEOTIDE SEQUENCE</scope>
    <source>
        <strain evidence="1">CBS 384.51</strain>
    </source>
</reference>
<accession>A0ACB8UBW0</accession>
<organism evidence="1 2">
    <name type="scientific">Irpex rosettiformis</name>
    <dbReference type="NCBI Taxonomy" id="378272"/>
    <lineage>
        <taxon>Eukaryota</taxon>
        <taxon>Fungi</taxon>
        <taxon>Dikarya</taxon>
        <taxon>Basidiomycota</taxon>
        <taxon>Agaricomycotina</taxon>
        <taxon>Agaricomycetes</taxon>
        <taxon>Polyporales</taxon>
        <taxon>Irpicaceae</taxon>
        <taxon>Irpex</taxon>
    </lineage>
</organism>
<dbReference type="EMBL" id="MU274905">
    <property type="protein sequence ID" value="KAI0091803.1"/>
    <property type="molecule type" value="Genomic_DNA"/>
</dbReference>